<dbReference type="InterPro" id="IPR057253">
    <property type="entry name" value="CoiA-like_N"/>
</dbReference>
<dbReference type="AlphaFoldDB" id="A0A2V1N051"/>
<feature type="domain" description="Competence protein CoiA nuclease-like" evidence="1">
    <location>
        <begin position="63"/>
        <end position="186"/>
    </location>
</feature>
<dbReference type="Proteomes" id="UP000245080">
    <property type="component" value="Unassembled WGS sequence"/>
</dbReference>
<evidence type="ECO:0000313" key="4">
    <source>
        <dbReference type="Proteomes" id="UP000245080"/>
    </source>
</evidence>
<dbReference type="RefSeq" id="WP_109249332.1">
    <property type="nucleotide sequence ID" value="NZ_QCXQ01000001.1"/>
</dbReference>
<evidence type="ECO:0000313" key="3">
    <source>
        <dbReference type="EMBL" id="PWG00619.1"/>
    </source>
</evidence>
<keyword evidence="4" id="KW-1185">Reference proteome</keyword>
<proteinExistence type="predicted"/>
<organism evidence="3 4">
    <name type="scientific">Levilactobacillus bambusae</name>
    <dbReference type="NCBI Taxonomy" id="2024736"/>
    <lineage>
        <taxon>Bacteria</taxon>
        <taxon>Bacillati</taxon>
        <taxon>Bacillota</taxon>
        <taxon>Bacilli</taxon>
        <taxon>Lactobacillales</taxon>
        <taxon>Lactobacillaceae</taxon>
        <taxon>Levilactobacillus</taxon>
    </lineage>
</organism>
<dbReference type="Pfam" id="PF06054">
    <property type="entry name" value="CoiA_nuc"/>
    <property type="match status" value="1"/>
</dbReference>
<dbReference type="Pfam" id="PF25164">
    <property type="entry name" value="CoiA_N"/>
    <property type="match status" value="1"/>
</dbReference>
<dbReference type="EMBL" id="QCXQ01000001">
    <property type="protein sequence ID" value="PWG00619.1"/>
    <property type="molecule type" value="Genomic_DNA"/>
</dbReference>
<gene>
    <name evidence="3" type="ORF">DCM90_00125</name>
</gene>
<reference evidence="3 4" key="1">
    <citation type="journal article" date="2018" name="Int. J. Syst. Evol. Microbiol.">
        <title>Lactobacillus bambusae sp. nov., isolated from a traditional fermented Ma-bamboo shoots of Taiwan.</title>
        <authorList>
            <person name="Wang L.-T."/>
        </authorList>
    </citation>
    <scope>NUCLEOTIDE SEQUENCE [LARGE SCALE GENOMIC DNA]</scope>
    <source>
        <strain evidence="3 4">BS-W1</strain>
    </source>
</reference>
<dbReference type="InterPro" id="IPR010330">
    <property type="entry name" value="CoiA_nuc"/>
</dbReference>
<name>A0A2V1N051_9LACO</name>
<dbReference type="OrthoDB" id="3784230at2"/>
<protein>
    <recommendedName>
        <fullName evidence="5">Competence protein</fullName>
    </recommendedName>
</protein>
<accession>A0A2V1N051</accession>
<feature type="domain" description="Competence protein CoiA-like N-terminal" evidence="2">
    <location>
        <begin position="19"/>
        <end position="59"/>
    </location>
</feature>
<evidence type="ECO:0000259" key="1">
    <source>
        <dbReference type="Pfam" id="PF06054"/>
    </source>
</evidence>
<comment type="caution">
    <text evidence="3">The sequence shown here is derived from an EMBL/GenBank/DDBJ whole genome shotgun (WGS) entry which is preliminary data.</text>
</comment>
<evidence type="ECO:0000259" key="2">
    <source>
        <dbReference type="Pfam" id="PF25164"/>
    </source>
</evidence>
<evidence type="ECO:0008006" key="5">
    <source>
        <dbReference type="Google" id="ProtNLM"/>
    </source>
</evidence>
<sequence length="368" mass="43365">MGSEKMFIAEFHQRLVDAKDAKPKEDYYCPACHERLILRRGKCYLAHFAHQPHSRCSVSSEPESREHLLGKRQLAHFARVAKFQPVFERVYPEFNQRADVVLPRATRPDLIFEYQCSPISHASVLKRTSGYENHGLQVLWLLGPRYQVKRLKQTVLERFARFHPAVGLYCLYWSTRERGIIIRYHIRDRGDGTLTYMTQTCRSWSTFCQLFRRAHSVSEWPIDATRFRLRLQRQLFSGDRRWQALQRQCYPKHLNLIGMPDAVFTPLLTSLPLTGIGAYLTRALILVQLAGNERLTNPEFQQLIERANALAKPYNYVQRSARLGERRWQKIELQWLLQTRCLNEKATGYSCHLPTWYTDFNDWFKQTG</sequence>